<gene>
    <name evidence="13" type="primary">lpxK</name>
    <name evidence="14" type="ORF">DNFV4_03133</name>
</gene>
<name>A0AA86T9D8_9BACT</name>
<reference evidence="14" key="1">
    <citation type="submission" date="2022-10" db="EMBL/GenBank/DDBJ databases">
        <authorList>
            <person name="Koch H."/>
        </authorList>
    </citation>
    <scope>NUCLEOTIDE SEQUENCE</scope>
    <source>
        <strain evidence="14">DNF</strain>
    </source>
</reference>
<evidence type="ECO:0000256" key="10">
    <source>
        <dbReference type="ARBA" id="ARBA00022840"/>
    </source>
</evidence>
<dbReference type="KEGG" id="nti:DNFV4_03133"/>
<keyword evidence="6 13" id="KW-0441">Lipid A biosynthesis</keyword>
<dbReference type="Pfam" id="PF02606">
    <property type="entry name" value="LpxK"/>
    <property type="match status" value="1"/>
</dbReference>
<dbReference type="HAMAP" id="MF_00409">
    <property type="entry name" value="LpxK"/>
    <property type="match status" value="1"/>
</dbReference>
<comment type="pathway">
    <text evidence="2 13">Glycolipid biosynthesis; lipid IV(A) biosynthesis; lipid IV(A) from (3R)-3-hydroxytetradecanoyl-[acyl-carrier-protein] and UDP-N-acetyl-alpha-D-glucosamine: step 6/6.</text>
</comment>
<dbReference type="Proteomes" id="UP001179121">
    <property type="component" value="Chromosome"/>
</dbReference>
<comment type="similarity">
    <text evidence="13">Belongs to the LpxK family.</text>
</comment>
<keyword evidence="5 13" id="KW-0444">Lipid biosynthesis</keyword>
<evidence type="ECO:0000256" key="8">
    <source>
        <dbReference type="ARBA" id="ARBA00022741"/>
    </source>
</evidence>
<evidence type="ECO:0000256" key="9">
    <source>
        <dbReference type="ARBA" id="ARBA00022777"/>
    </source>
</evidence>
<dbReference type="EC" id="2.7.1.130" evidence="3 13"/>
<dbReference type="GO" id="GO:0005886">
    <property type="term" value="C:plasma membrane"/>
    <property type="evidence" value="ECO:0007669"/>
    <property type="project" value="TreeGrafter"/>
</dbReference>
<keyword evidence="9 13" id="KW-0418">Kinase</keyword>
<evidence type="ECO:0000313" key="14">
    <source>
        <dbReference type="EMBL" id="CAI4032703.1"/>
    </source>
</evidence>
<proteinExistence type="inferred from homology"/>
<evidence type="ECO:0000313" key="15">
    <source>
        <dbReference type="Proteomes" id="UP001179121"/>
    </source>
</evidence>
<dbReference type="EMBL" id="OX365700">
    <property type="protein sequence ID" value="CAI4032703.1"/>
    <property type="molecule type" value="Genomic_DNA"/>
</dbReference>
<dbReference type="GO" id="GO:0009029">
    <property type="term" value="F:lipid-A 4'-kinase activity"/>
    <property type="evidence" value="ECO:0007669"/>
    <property type="project" value="UniProtKB-UniRule"/>
</dbReference>
<keyword evidence="15" id="KW-1185">Reference proteome</keyword>
<dbReference type="NCBIfam" id="TIGR00682">
    <property type="entry name" value="lpxK"/>
    <property type="match status" value="1"/>
</dbReference>
<dbReference type="GO" id="GO:0009244">
    <property type="term" value="P:lipopolysaccharide core region biosynthetic process"/>
    <property type="evidence" value="ECO:0007669"/>
    <property type="project" value="TreeGrafter"/>
</dbReference>
<dbReference type="PANTHER" id="PTHR42724">
    <property type="entry name" value="TETRAACYLDISACCHARIDE 4'-KINASE"/>
    <property type="match status" value="1"/>
</dbReference>
<evidence type="ECO:0000256" key="3">
    <source>
        <dbReference type="ARBA" id="ARBA00012071"/>
    </source>
</evidence>
<protein>
    <recommendedName>
        <fullName evidence="4 13">Tetraacyldisaccharide 4'-kinase</fullName>
        <ecNumber evidence="3 13">2.7.1.130</ecNumber>
    </recommendedName>
    <alternativeName>
        <fullName evidence="12 13">Lipid A 4'-kinase</fullName>
    </alternativeName>
</protein>
<accession>A0AA86T9D8</accession>
<feature type="binding site" evidence="13">
    <location>
        <begin position="47"/>
        <end position="54"/>
    </location>
    <ligand>
        <name>ATP</name>
        <dbReference type="ChEBI" id="CHEBI:30616"/>
    </ligand>
</feature>
<dbReference type="InterPro" id="IPR003758">
    <property type="entry name" value="LpxK"/>
</dbReference>
<organism evidence="14 15">
    <name type="scientific">Nitrospira tepida</name>
    <dbReference type="NCBI Taxonomy" id="2973512"/>
    <lineage>
        <taxon>Bacteria</taxon>
        <taxon>Pseudomonadati</taxon>
        <taxon>Nitrospirota</taxon>
        <taxon>Nitrospiria</taxon>
        <taxon>Nitrospirales</taxon>
        <taxon>Nitrospiraceae</taxon>
        <taxon>Nitrospira</taxon>
    </lineage>
</organism>
<dbReference type="InterPro" id="IPR027417">
    <property type="entry name" value="P-loop_NTPase"/>
</dbReference>
<dbReference type="PANTHER" id="PTHR42724:SF1">
    <property type="entry name" value="TETRAACYLDISACCHARIDE 4'-KINASE, MITOCHONDRIAL-RELATED"/>
    <property type="match status" value="1"/>
</dbReference>
<evidence type="ECO:0000256" key="12">
    <source>
        <dbReference type="ARBA" id="ARBA00029757"/>
    </source>
</evidence>
<dbReference type="GO" id="GO:0005524">
    <property type="term" value="F:ATP binding"/>
    <property type="evidence" value="ECO:0007669"/>
    <property type="project" value="UniProtKB-UniRule"/>
</dbReference>
<sequence length="347" mass="38399">MGAPQSLMRLLSLPYELASRCRAACYRGGLLRTNRLPVRVVSIGNLTVGGTGKTPMVIWTVQQLVEQGRRVAVLSRGYRRSSQEAHLLVSDGHHLLANPLEAGDEPFLIARRCPRAIVAVGRDRYELGRWLLNRVPIDDMVLDDGFQHLSLWRDLNLLLMDATDVEGLKGHFPFGRLREPLTAAARGSTLIITRASEGNGGQRVVRLVEEALGHRIVPVEVDFVPERLVNIRQGAEMDGTAAKGKTAVAVSAIGNPASFERVLREMGLEIVQHVKFRDHHAYRAAEVEAAQRRAEACGADLIVTTEKDACKLAELVGLGHTWWAVRLEPRFKSGEATLLAMLNERFF</sequence>
<keyword evidence="8 13" id="KW-0547">Nucleotide-binding</keyword>
<dbReference type="GO" id="GO:0009245">
    <property type="term" value="P:lipid A biosynthetic process"/>
    <property type="evidence" value="ECO:0007669"/>
    <property type="project" value="UniProtKB-UniRule"/>
</dbReference>
<keyword evidence="10 13" id="KW-0067">ATP-binding</keyword>
<evidence type="ECO:0000256" key="7">
    <source>
        <dbReference type="ARBA" id="ARBA00022679"/>
    </source>
</evidence>
<evidence type="ECO:0000256" key="4">
    <source>
        <dbReference type="ARBA" id="ARBA00016436"/>
    </source>
</evidence>
<comment type="catalytic activity">
    <reaction evidence="13">
        <text>a lipid A disaccharide + ATP = a lipid IVA + ADP + H(+)</text>
        <dbReference type="Rhea" id="RHEA:67840"/>
        <dbReference type="ChEBI" id="CHEBI:15378"/>
        <dbReference type="ChEBI" id="CHEBI:30616"/>
        <dbReference type="ChEBI" id="CHEBI:176343"/>
        <dbReference type="ChEBI" id="CHEBI:176425"/>
        <dbReference type="ChEBI" id="CHEBI:456216"/>
        <dbReference type="EC" id="2.7.1.130"/>
    </reaction>
</comment>
<evidence type="ECO:0000256" key="2">
    <source>
        <dbReference type="ARBA" id="ARBA00004870"/>
    </source>
</evidence>
<evidence type="ECO:0000256" key="13">
    <source>
        <dbReference type="HAMAP-Rule" id="MF_00409"/>
    </source>
</evidence>
<dbReference type="AlphaFoldDB" id="A0AA86T9D8"/>
<comment type="function">
    <text evidence="1 13">Transfers the gamma-phosphate of ATP to the 4'-position of a tetraacyldisaccharide 1-phosphate intermediate (termed DS-1-P) to form tetraacyldisaccharide 1,4'-bis-phosphate (lipid IVA).</text>
</comment>
<evidence type="ECO:0000256" key="11">
    <source>
        <dbReference type="ARBA" id="ARBA00023098"/>
    </source>
</evidence>
<keyword evidence="11 13" id="KW-0443">Lipid metabolism</keyword>
<dbReference type="SUPFAM" id="SSF52540">
    <property type="entry name" value="P-loop containing nucleoside triphosphate hydrolases"/>
    <property type="match status" value="1"/>
</dbReference>
<evidence type="ECO:0000256" key="5">
    <source>
        <dbReference type="ARBA" id="ARBA00022516"/>
    </source>
</evidence>
<evidence type="ECO:0000256" key="6">
    <source>
        <dbReference type="ARBA" id="ARBA00022556"/>
    </source>
</evidence>
<evidence type="ECO:0000256" key="1">
    <source>
        <dbReference type="ARBA" id="ARBA00002274"/>
    </source>
</evidence>
<keyword evidence="7 13" id="KW-0808">Transferase</keyword>